<keyword evidence="5" id="KW-1185">Reference proteome</keyword>
<dbReference type="STRING" id="6573.A0A210R6B9"/>
<accession>A0A210R6B9</accession>
<dbReference type="InterPro" id="IPR051128">
    <property type="entry name" value="EgtD_Methyltrsf_superfamily"/>
</dbReference>
<evidence type="ECO:0000256" key="2">
    <source>
        <dbReference type="ARBA" id="ARBA00022679"/>
    </source>
</evidence>
<dbReference type="EMBL" id="NEDP02000186">
    <property type="protein sequence ID" value="OWF56495.1"/>
    <property type="molecule type" value="Genomic_DNA"/>
</dbReference>
<evidence type="ECO:0000313" key="4">
    <source>
        <dbReference type="EMBL" id="OWF56495.1"/>
    </source>
</evidence>
<reference evidence="4 5" key="1">
    <citation type="journal article" date="2017" name="Nat. Ecol. Evol.">
        <title>Scallop genome provides insights into evolution of bilaterian karyotype and development.</title>
        <authorList>
            <person name="Wang S."/>
            <person name="Zhang J."/>
            <person name="Jiao W."/>
            <person name="Li J."/>
            <person name="Xun X."/>
            <person name="Sun Y."/>
            <person name="Guo X."/>
            <person name="Huan P."/>
            <person name="Dong B."/>
            <person name="Zhang L."/>
            <person name="Hu X."/>
            <person name="Sun X."/>
            <person name="Wang J."/>
            <person name="Zhao C."/>
            <person name="Wang Y."/>
            <person name="Wang D."/>
            <person name="Huang X."/>
            <person name="Wang R."/>
            <person name="Lv J."/>
            <person name="Li Y."/>
            <person name="Zhang Z."/>
            <person name="Liu B."/>
            <person name="Lu W."/>
            <person name="Hui Y."/>
            <person name="Liang J."/>
            <person name="Zhou Z."/>
            <person name="Hou R."/>
            <person name="Li X."/>
            <person name="Liu Y."/>
            <person name="Li H."/>
            <person name="Ning X."/>
            <person name="Lin Y."/>
            <person name="Zhao L."/>
            <person name="Xing Q."/>
            <person name="Dou J."/>
            <person name="Li Y."/>
            <person name="Mao J."/>
            <person name="Guo H."/>
            <person name="Dou H."/>
            <person name="Li T."/>
            <person name="Mu C."/>
            <person name="Jiang W."/>
            <person name="Fu Q."/>
            <person name="Fu X."/>
            <person name="Miao Y."/>
            <person name="Liu J."/>
            <person name="Yu Q."/>
            <person name="Li R."/>
            <person name="Liao H."/>
            <person name="Li X."/>
            <person name="Kong Y."/>
            <person name="Jiang Z."/>
            <person name="Chourrout D."/>
            <person name="Li R."/>
            <person name="Bao Z."/>
        </authorList>
    </citation>
    <scope>NUCLEOTIDE SEQUENCE [LARGE SCALE GENOMIC DNA]</scope>
    <source>
        <strain evidence="4 5">PY_sf001</strain>
    </source>
</reference>
<evidence type="ECO:0000313" key="5">
    <source>
        <dbReference type="Proteomes" id="UP000242188"/>
    </source>
</evidence>
<dbReference type="AlphaFoldDB" id="A0A210R6B9"/>
<evidence type="ECO:0000259" key="3">
    <source>
        <dbReference type="Pfam" id="PF10017"/>
    </source>
</evidence>
<dbReference type="Pfam" id="PF10017">
    <property type="entry name" value="Methyltransf_33"/>
    <property type="match status" value="1"/>
</dbReference>
<dbReference type="OrthoDB" id="4190at2759"/>
<dbReference type="InterPro" id="IPR019257">
    <property type="entry name" value="MeTrfase_dom"/>
</dbReference>
<protein>
    <submittedName>
        <fullName evidence="4">Histidine-specific methyltransferase EgtD</fullName>
    </submittedName>
</protein>
<comment type="caution">
    <text evidence="4">The sequence shown here is derived from an EMBL/GenBank/DDBJ whole genome shotgun (WGS) entry which is preliminary data.</text>
</comment>
<sequence length="327" mass="37095">MEDDLRQTLVRGLTSSPKYIPTWYNYDDVGSELQQQCTTDIPDYYLCTSDRYLLQHRIQDIVPRMPYDVALVDLGSGNCSKTRLVINELLTRQNTLTFYPLDISEEFLLKSVKDLSEEYDDSLVITPIAADYVQGIEQLKQIEGPKMIMWFDSIINLSYEDQVNTLNLISTMMTDKCRLVFSADVTLDKEAVLSAYDDDAGIMQRFISYAMTRLNKETGSEVDLAKFTYEVDFISNNEPQSMSYVRAYIRANDVIRCPIPGLGIDLTMDKGECLYFHEGPGFSCKYSLEQLCTIVEKAGLCLAESVSDGQRHAAFCVCTTVSTIPRI</sequence>
<keyword evidence="2 4" id="KW-0808">Transferase</keyword>
<dbReference type="Proteomes" id="UP000242188">
    <property type="component" value="Unassembled WGS sequence"/>
</dbReference>
<dbReference type="GO" id="GO:0008168">
    <property type="term" value="F:methyltransferase activity"/>
    <property type="evidence" value="ECO:0007669"/>
    <property type="project" value="UniProtKB-KW"/>
</dbReference>
<organism evidence="4 5">
    <name type="scientific">Mizuhopecten yessoensis</name>
    <name type="common">Japanese scallop</name>
    <name type="synonym">Patinopecten yessoensis</name>
    <dbReference type="NCBI Taxonomy" id="6573"/>
    <lineage>
        <taxon>Eukaryota</taxon>
        <taxon>Metazoa</taxon>
        <taxon>Spiralia</taxon>
        <taxon>Lophotrochozoa</taxon>
        <taxon>Mollusca</taxon>
        <taxon>Bivalvia</taxon>
        <taxon>Autobranchia</taxon>
        <taxon>Pteriomorphia</taxon>
        <taxon>Pectinida</taxon>
        <taxon>Pectinoidea</taxon>
        <taxon>Pectinidae</taxon>
        <taxon>Mizuhopecten</taxon>
    </lineage>
</organism>
<dbReference type="GO" id="GO:0032259">
    <property type="term" value="P:methylation"/>
    <property type="evidence" value="ECO:0007669"/>
    <property type="project" value="UniProtKB-KW"/>
</dbReference>
<name>A0A210R6B9_MIZYE</name>
<dbReference type="PANTHER" id="PTHR43397">
    <property type="entry name" value="ERGOTHIONEINE BIOSYNTHESIS PROTEIN 1"/>
    <property type="match status" value="1"/>
</dbReference>
<proteinExistence type="predicted"/>
<dbReference type="PIRSF" id="PIRSF018005">
    <property type="entry name" value="UCP018005"/>
    <property type="match status" value="1"/>
</dbReference>
<keyword evidence="1 4" id="KW-0489">Methyltransferase</keyword>
<gene>
    <name evidence="4" type="ORF">KP79_PYT13772</name>
</gene>
<dbReference type="PANTHER" id="PTHR43397:SF1">
    <property type="entry name" value="ERGOTHIONEINE BIOSYNTHESIS PROTEIN 1"/>
    <property type="match status" value="1"/>
</dbReference>
<dbReference type="InterPro" id="IPR017804">
    <property type="entry name" value="MeTrfase_EgtD-like"/>
</dbReference>
<evidence type="ECO:0000256" key="1">
    <source>
        <dbReference type="ARBA" id="ARBA00022603"/>
    </source>
</evidence>
<feature type="domain" description="Histidine-specific methyltransferase SAM-dependent" evidence="3">
    <location>
        <begin position="6"/>
        <end position="318"/>
    </location>
</feature>
<dbReference type="InterPro" id="IPR029063">
    <property type="entry name" value="SAM-dependent_MTases_sf"/>
</dbReference>
<dbReference type="Gene3D" id="3.40.50.150">
    <property type="entry name" value="Vaccinia Virus protein VP39"/>
    <property type="match status" value="1"/>
</dbReference>